<dbReference type="GO" id="GO:0050660">
    <property type="term" value="F:flavin adenine dinucleotide binding"/>
    <property type="evidence" value="ECO:0007669"/>
    <property type="project" value="InterPro"/>
</dbReference>
<sequence>MPPTEFTDEAEVVIVGSGPTGATYARLVTEACPSARVLLVEAGPAVTDPPGLHMTCVADPEERERARVACQGPHQYRYALSAVSGTAHTAARQERERALSKRAGLFPVGGEGGGGLPAAQAACNVGGMGSHWFGACPRPGESERTDCVPPGTLDEALAVAETLLGVSSTQFAGSAFASHLERVLAKDLDEGRAPDRTVRPMPMAVTRTADGVRRAGPDVVLGELLTRPDGHFALRPDTLCEKVVVSGGRVRGVRLRERATGRVTAVRAPYVVVAADPLRTPQLLHASGVRPPALGRHLNEHAQVSLLAEVAGVGHGEQGADAAAMSEPTAASVARSGVTWIPHDGDRYPLHGMLVQIDPDSVPHLAGAHRPRRPLVSVHFYTAQEPRFANRVEFSDTEQDWLGMPAMTIHHTPGTRDREVLAFAEAEAIRLAGLLGGPADGERPWTLPSGSSLHYQGTVRMGAVDEGTSVCDPTCRVWGVDNLYVAGNGVIPTPTACNPTLTSVAFAVIGARDIARRLGAGLDGGRP</sequence>
<reference evidence="8" key="1">
    <citation type="submission" date="2014-04" db="EMBL/GenBank/DDBJ databases">
        <title>Paulomycin gene cluster.</title>
        <authorList>
            <person name="Li J."/>
            <person name="Xie Z."/>
            <person name="Ai G."/>
            <person name="Chen Y."/>
        </authorList>
    </citation>
    <scope>NUCLEOTIDE SEQUENCE</scope>
    <source>
        <strain evidence="8">NRRL8115</strain>
    </source>
</reference>
<dbReference type="SUPFAM" id="SSF51905">
    <property type="entry name" value="FAD/NAD(P)-binding domain"/>
    <property type="match status" value="1"/>
</dbReference>
<keyword evidence="3" id="KW-0285">Flavoprotein</keyword>
<dbReference type="AlphaFoldDB" id="A0A075EZI8"/>
<evidence type="ECO:0000256" key="1">
    <source>
        <dbReference type="ARBA" id="ARBA00001974"/>
    </source>
</evidence>
<dbReference type="PANTHER" id="PTHR42784">
    <property type="entry name" value="PYRANOSE 2-OXIDASE"/>
    <property type="match status" value="1"/>
</dbReference>
<dbReference type="SUPFAM" id="SSF54373">
    <property type="entry name" value="FAD-linked reductases, C-terminal domain"/>
    <property type="match status" value="1"/>
</dbReference>
<protein>
    <submittedName>
        <fullName evidence="8">Pau41</fullName>
    </submittedName>
</protein>
<proteinExistence type="inferred from homology"/>
<evidence type="ECO:0000256" key="3">
    <source>
        <dbReference type="ARBA" id="ARBA00022630"/>
    </source>
</evidence>
<dbReference type="InterPro" id="IPR000172">
    <property type="entry name" value="GMC_OxRdtase_N"/>
</dbReference>
<evidence type="ECO:0000256" key="5">
    <source>
        <dbReference type="ARBA" id="ARBA00023002"/>
    </source>
</evidence>
<feature type="domain" description="Glucose-methanol-choline oxidoreductase N-terminal" evidence="6">
    <location>
        <begin position="234"/>
        <end position="302"/>
    </location>
</feature>
<dbReference type="GO" id="GO:0016614">
    <property type="term" value="F:oxidoreductase activity, acting on CH-OH group of donors"/>
    <property type="evidence" value="ECO:0007669"/>
    <property type="project" value="InterPro"/>
</dbReference>
<accession>A0A075EZI8</accession>
<name>A0A075EZI8_9ACTN</name>
<evidence type="ECO:0000256" key="2">
    <source>
        <dbReference type="ARBA" id="ARBA00010790"/>
    </source>
</evidence>
<dbReference type="InterPro" id="IPR051473">
    <property type="entry name" value="P2Ox-like"/>
</dbReference>
<organism evidence="8">
    <name type="scientific">Streptomyces paulus</name>
    <dbReference type="NCBI Taxonomy" id="285551"/>
    <lineage>
        <taxon>Bacteria</taxon>
        <taxon>Bacillati</taxon>
        <taxon>Actinomycetota</taxon>
        <taxon>Actinomycetes</taxon>
        <taxon>Kitasatosporales</taxon>
        <taxon>Streptomycetaceae</taxon>
        <taxon>Streptomyces</taxon>
    </lineage>
</organism>
<feature type="domain" description="Glucose-methanol-choline oxidoreductase C-terminal" evidence="7">
    <location>
        <begin position="389"/>
        <end position="507"/>
    </location>
</feature>
<comment type="similarity">
    <text evidence="2">Belongs to the GMC oxidoreductase family.</text>
</comment>
<dbReference type="Pfam" id="PF00732">
    <property type="entry name" value="GMC_oxred_N"/>
    <property type="match status" value="1"/>
</dbReference>
<keyword evidence="4" id="KW-0274">FAD</keyword>
<evidence type="ECO:0000256" key="4">
    <source>
        <dbReference type="ARBA" id="ARBA00022827"/>
    </source>
</evidence>
<dbReference type="InterPro" id="IPR007867">
    <property type="entry name" value="GMC_OxRtase_C"/>
</dbReference>
<comment type="cofactor">
    <cofactor evidence="1">
        <name>FAD</name>
        <dbReference type="ChEBI" id="CHEBI:57692"/>
    </cofactor>
</comment>
<dbReference type="Gene3D" id="3.50.50.60">
    <property type="entry name" value="FAD/NAD(P)-binding domain"/>
    <property type="match status" value="2"/>
</dbReference>
<evidence type="ECO:0000313" key="8">
    <source>
        <dbReference type="EMBL" id="AIE54208.1"/>
    </source>
</evidence>
<evidence type="ECO:0000259" key="6">
    <source>
        <dbReference type="Pfam" id="PF00732"/>
    </source>
</evidence>
<dbReference type="PANTHER" id="PTHR42784:SF1">
    <property type="entry name" value="PYRANOSE 2-OXIDASE"/>
    <property type="match status" value="1"/>
</dbReference>
<dbReference type="EMBL" id="KJ721164">
    <property type="protein sequence ID" value="AIE54208.1"/>
    <property type="molecule type" value="Genomic_DNA"/>
</dbReference>
<dbReference type="InterPro" id="IPR036188">
    <property type="entry name" value="FAD/NAD-bd_sf"/>
</dbReference>
<dbReference type="Pfam" id="PF05199">
    <property type="entry name" value="GMC_oxred_C"/>
    <property type="match status" value="1"/>
</dbReference>
<keyword evidence="5" id="KW-0560">Oxidoreductase</keyword>
<evidence type="ECO:0000259" key="7">
    <source>
        <dbReference type="Pfam" id="PF05199"/>
    </source>
</evidence>
<dbReference type="SMR" id="A0A075EZI8"/>